<proteinExistence type="predicted"/>
<dbReference type="InterPro" id="IPR036275">
    <property type="entry name" value="YdgH-like_sf"/>
</dbReference>
<organism evidence="4 5">
    <name type="scientific">Paramixta manurensis</name>
    <dbReference type="NCBI Taxonomy" id="2740817"/>
    <lineage>
        <taxon>Bacteria</taxon>
        <taxon>Pseudomonadati</taxon>
        <taxon>Pseudomonadota</taxon>
        <taxon>Gammaproteobacteria</taxon>
        <taxon>Enterobacterales</taxon>
        <taxon>Erwiniaceae</taxon>
        <taxon>Paramixta</taxon>
    </lineage>
</organism>
<dbReference type="InterPro" id="IPR025543">
    <property type="entry name" value="Dodecin-like"/>
</dbReference>
<dbReference type="RefSeq" id="WP_354292700.1">
    <property type="nucleotide sequence ID" value="NZ_CP054212.1"/>
</dbReference>
<dbReference type="AlphaFoldDB" id="A0A6M8UPG1"/>
<keyword evidence="5" id="KW-1185">Reference proteome</keyword>
<evidence type="ECO:0000256" key="1">
    <source>
        <dbReference type="ARBA" id="ARBA00022729"/>
    </source>
</evidence>
<feature type="signal peptide" evidence="2">
    <location>
        <begin position="1"/>
        <end position="20"/>
    </location>
</feature>
<sequence>MRPILSLVLILFLSACSALKTMPKPPPAPTQQAQEIDRAQSLNLPKLGTISAAQRGSPDDVQRTIAARANAAGATYYQIVSLSESIVPGQWYANAILYGPSTAGSTQK</sequence>
<dbReference type="Proteomes" id="UP000505325">
    <property type="component" value="Chromosome"/>
</dbReference>
<accession>A0A6M8UPG1</accession>
<evidence type="ECO:0000256" key="2">
    <source>
        <dbReference type="SAM" id="SignalP"/>
    </source>
</evidence>
<dbReference type="NCBIfam" id="NF011433">
    <property type="entry name" value="PRK14864.1"/>
    <property type="match status" value="1"/>
</dbReference>
<name>A0A6M8UPG1_9GAMM</name>
<keyword evidence="1 2" id="KW-0732">Signal</keyword>
<reference evidence="4 5" key="1">
    <citation type="submission" date="2020-06" db="EMBL/GenBank/DDBJ databases">
        <title>Genome sequence of Paramixta manurensis strain PD-1.</title>
        <authorList>
            <person name="Lee C.W."/>
            <person name="Kim J."/>
        </authorList>
    </citation>
    <scope>NUCLEOTIDE SEQUENCE [LARGE SCALE GENOMIC DNA]</scope>
    <source>
        <strain evidence="4 5">PD-1</strain>
    </source>
</reference>
<evidence type="ECO:0000259" key="3">
    <source>
        <dbReference type="Pfam" id="PF07338"/>
    </source>
</evidence>
<dbReference type="PANTHER" id="PTHR34156">
    <property type="entry name" value="OUTER MEMBRANE PROTEIN-RELATED-RELATED"/>
    <property type="match status" value="1"/>
</dbReference>
<feature type="domain" description="YdgH/BhsA/McbA-like" evidence="3">
    <location>
        <begin position="46"/>
        <end position="98"/>
    </location>
</feature>
<dbReference type="EMBL" id="CP054212">
    <property type="protein sequence ID" value="QKJ88812.1"/>
    <property type="molecule type" value="Genomic_DNA"/>
</dbReference>
<gene>
    <name evidence="4" type="ORF">PMPD1_3903</name>
</gene>
<evidence type="ECO:0000313" key="4">
    <source>
        <dbReference type="EMBL" id="QKJ88812.1"/>
    </source>
</evidence>
<dbReference type="InterPro" id="IPR010854">
    <property type="entry name" value="YdgH/BhsA/McbA-like_dom"/>
</dbReference>
<feature type="chain" id="PRO_5026842860" evidence="2">
    <location>
        <begin position="21"/>
        <end position="108"/>
    </location>
</feature>
<dbReference type="KEGG" id="pmak:PMPD1_3903"/>
<dbReference type="Gene3D" id="3.30.1660.10">
    <property type="entry name" value="Flavin-binding protein dodecin"/>
    <property type="match status" value="1"/>
</dbReference>
<dbReference type="InterPro" id="IPR051096">
    <property type="entry name" value="BhsA/McbA_stress_biofilm_assoc"/>
</dbReference>
<dbReference type="Pfam" id="PF07338">
    <property type="entry name" value="YdgH_BhsA-like"/>
    <property type="match status" value="1"/>
</dbReference>
<dbReference type="PANTHER" id="PTHR34156:SF11">
    <property type="entry name" value="LIPOPROTEIN BSMA"/>
    <property type="match status" value="1"/>
</dbReference>
<protein>
    <submittedName>
        <fullName evidence="4">Biofilm peroxide resistance protein BsmA</fullName>
    </submittedName>
</protein>
<dbReference type="SUPFAM" id="SSF159871">
    <property type="entry name" value="YdgH-like"/>
    <property type="match status" value="1"/>
</dbReference>
<evidence type="ECO:0000313" key="5">
    <source>
        <dbReference type="Proteomes" id="UP000505325"/>
    </source>
</evidence>
<dbReference type="PROSITE" id="PS51257">
    <property type="entry name" value="PROKAR_LIPOPROTEIN"/>
    <property type="match status" value="1"/>
</dbReference>